<keyword evidence="4" id="KW-0813">Transport</keyword>
<reference evidence="18 19" key="1">
    <citation type="journal article" date="2018" name="Sci. Rep.">
        <title>Genomic signatures of local adaptation to the degree of environmental predictability in rotifers.</title>
        <authorList>
            <person name="Franch-Gras L."/>
            <person name="Hahn C."/>
            <person name="Garcia-Roger E.M."/>
            <person name="Carmona M.J."/>
            <person name="Serra M."/>
            <person name="Gomez A."/>
        </authorList>
    </citation>
    <scope>NUCLEOTIDE SEQUENCE [LARGE SCALE GENOMIC DNA]</scope>
    <source>
        <strain evidence="18">HYR1</strain>
    </source>
</reference>
<evidence type="ECO:0000256" key="8">
    <source>
        <dbReference type="ARBA" id="ARBA00022707"/>
    </source>
</evidence>
<dbReference type="GO" id="GO:0015031">
    <property type="term" value="P:protein transport"/>
    <property type="evidence" value="ECO:0007669"/>
    <property type="project" value="UniProtKB-KW"/>
</dbReference>
<dbReference type="STRING" id="10195.A0A3M7QR88"/>
<evidence type="ECO:0000256" key="14">
    <source>
        <dbReference type="ARBA" id="ARBA00023242"/>
    </source>
</evidence>
<feature type="domain" description="EF-hand" evidence="17">
    <location>
        <begin position="103"/>
        <end position="138"/>
    </location>
</feature>
<dbReference type="SMART" id="SM00054">
    <property type="entry name" value="EFh"/>
    <property type="match status" value="1"/>
</dbReference>
<dbReference type="Proteomes" id="UP000276133">
    <property type="component" value="Unassembled WGS sequence"/>
</dbReference>
<evidence type="ECO:0000256" key="10">
    <source>
        <dbReference type="ARBA" id="ARBA00022737"/>
    </source>
</evidence>
<name>A0A3M7QR88_BRAPC</name>
<evidence type="ECO:0000256" key="12">
    <source>
        <dbReference type="ARBA" id="ARBA00022927"/>
    </source>
</evidence>
<accession>A0A3M7QR88</accession>
<keyword evidence="15" id="KW-0449">Lipoprotein</keyword>
<dbReference type="Pfam" id="PF13499">
    <property type="entry name" value="EF-hand_7"/>
    <property type="match status" value="1"/>
</dbReference>
<evidence type="ECO:0000256" key="6">
    <source>
        <dbReference type="ARBA" id="ARBA00022490"/>
    </source>
</evidence>
<sequence length="188" mass="21595">MGSSSSISLDSSEVDEICRETGFSHSQLKRLFNRFNSLDKENLGFLRKEDLSSIPELYNPVRDRIIDVLITDHGQNGHLNFRQFANVLAVFRRKTGHSTGPNTIENKLRFIFDMYDRDKDNFINQNELLSILQMIVGDNLPEDQLNAIADRTIIELGLPVTEGISYEKFCDCLKKIDIDEKMSMKFLS</sequence>
<evidence type="ECO:0000313" key="19">
    <source>
        <dbReference type="Proteomes" id="UP000276133"/>
    </source>
</evidence>
<keyword evidence="12" id="KW-0653">Protein transport</keyword>
<dbReference type="Gene3D" id="1.10.238.10">
    <property type="entry name" value="EF-hand"/>
    <property type="match status" value="1"/>
</dbReference>
<evidence type="ECO:0000256" key="2">
    <source>
        <dbReference type="ARBA" id="ARBA00004236"/>
    </source>
</evidence>
<keyword evidence="11" id="KW-0106">Calcium</keyword>
<evidence type="ECO:0000256" key="13">
    <source>
        <dbReference type="ARBA" id="ARBA00023136"/>
    </source>
</evidence>
<dbReference type="AlphaFoldDB" id="A0A3M7QR88"/>
<keyword evidence="7" id="KW-0597">Phosphoprotein</keyword>
<dbReference type="PROSITE" id="PS00018">
    <property type="entry name" value="EF_HAND_1"/>
    <property type="match status" value="1"/>
</dbReference>
<evidence type="ECO:0000256" key="9">
    <source>
        <dbReference type="ARBA" id="ARBA00022723"/>
    </source>
</evidence>
<dbReference type="GO" id="GO:0005509">
    <property type="term" value="F:calcium ion binding"/>
    <property type="evidence" value="ECO:0007669"/>
    <property type="project" value="InterPro"/>
</dbReference>
<evidence type="ECO:0000256" key="5">
    <source>
        <dbReference type="ARBA" id="ARBA00022475"/>
    </source>
</evidence>
<dbReference type="PROSITE" id="PS50222">
    <property type="entry name" value="EF_HAND_2"/>
    <property type="match status" value="1"/>
</dbReference>
<dbReference type="EMBL" id="REGN01005371">
    <property type="protein sequence ID" value="RNA13594.1"/>
    <property type="molecule type" value="Genomic_DNA"/>
</dbReference>
<protein>
    <submittedName>
        <fullName evidence="18">Calcineurin B homologous 1</fullName>
    </submittedName>
</protein>
<keyword evidence="19" id="KW-1185">Reference proteome</keyword>
<keyword evidence="10" id="KW-0677">Repeat</keyword>
<keyword evidence="6" id="KW-0963">Cytoplasm</keyword>
<evidence type="ECO:0000256" key="1">
    <source>
        <dbReference type="ARBA" id="ARBA00004123"/>
    </source>
</evidence>
<dbReference type="SUPFAM" id="SSF47473">
    <property type="entry name" value="EF-hand"/>
    <property type="match status" value="1"/>
</dbReference>
<evidence type="ECO:0000256" key="15">
    <source>
        <dbReference type="ARBA" id="ARBA00023288"/>
    </source>
</evidence>
<gene>
    <name evidence="18" type="ORF">BpHYR1_032173</name>
</gene>
<dbReference type="InterPro" id="IPR018247">
    <property type="entry name" value="EF_Hand_1_Ca_BS"/>
</dbReference>
<dbReference type="GO" id="GO:0005886">
    <property type="term" value="C:plasma membrane"/>
    <property type="evidence" value="ECO:0007669"/>
    <property type="project" value="UniProtKB-SubCell"/>
</dbReference>
<evidence type="ECO:0000256" key="3">
    <source>
        <dbReference type="ARBA" id="ARBA00004496"/>
    </source>
</evidence>
<comment type="caution">
    <text evidence="18">The sequence shown here is derived from an EMBL/GenBank/DDBJ whole genome shotgun (WGS) entry which is preliminary data.</text>
</comment>
<keyword evidence="14" id="KW-0539">Nucleus</keyword>
<proteinExistence type="inferred from homology"/>
<keyword evidence="9" id="KW-0479">Metal-binding</keyword>
<evidence type="ECO:0000259" key="17">
    <source>
        <dbReference type="PROSITE" id="PS50222"/>
    </source>
</evidence>
<evidence type="ECO:0000313" key="18">
    <source>
        <dbReference type="EMBL" id="RNA13594.1"/>
    </source>
</evidence>
<evidence type="ECO:0000256" key="4">
    <source>
        <dbReference type="ARBA" id="ARBA00022448"/>
    </source>
</evidence>
<dbReference type="OrthoDB" id="191686at2759"/>
<organism evidence="18 19">
    <name type="scientific">Brachionus plicatilis</name>
    <name type="common">Marine rotifer</name>
    <name type="synonym">Brachionus muelleri</name>
    <dbReference type="NCBI Taxonomy" id="10195"/>
    <lineage>
        <taxon>Eukaryota</taxon>
        <taxon>Metazoa</taxon>
        <taxon>Spiralia</taxon>
        <taxon>Gnathifera</taxon>
        <taxon>Rotifera</taxon>
        <taxon>Eurotatoria</taxon>
        <taxon>Monogononta</taxon>
        <taxon>Pseudotrocha</taxon>
        <taxon>Ploima</taxon>
        <taxon>Brachionidae</taxon>
        <taxon>Brachionus</taxon>
    </lineage>
</organism>
<dbReference type="InterPro" id="IPR051875">
    <property type="entry name" value="Calcineurin_B_homologous"/>
</dbReference>
<comment type="similarity">
    <text evidence="16">Belongs to the calcineurin regulatory subunit family. CHP subfamily.</text>
</comment>
<keyword evidence="5" id="KW-1003">Cell membrane</keyword>
<dbReference type="GO" id="GO:0005737">
    <property type="term" value="C:cytoplasm"/>
    <property type="evidence" value="ECO:0007669"/>
    <property type="project" value="UniProtKB-SubCell"/>
</dbReference>
<comment type="subcellular location">
    <subcellularLocation>
        <location evidence="2">Cell membrane</location>
    </subcellularLocation>
    <subcellularLocation>
        <location evidence="3">Cytoplasm</location>
    </subcellularLocation>
    <subcellularLocation>
        <location evidence="1">Nucleus</location>
    </subcellularLocation>
</comment>
<dbReference type="InterPro" id="IPR011992">
    <property type="entry name" value="EF-hand-dom_pair"/>
</dbReference>
<evidence type="ECO:0000256" key="16">
    <source>
        <dbReference type="ARBA" id="ARBA00038164"/>
    </source>
</evidence>
<evidence type="ECO:0000256" key="11">
    <source>
        <dbReference type="ARBA" id="ARBA00022837"/>
    </source>
</evidence>
<dbReference type="PANTHER" id="PTHR46002">
    <property type="entry name" value="EG:114D9.1 PROTEIN-RELATED"/>
    <property type="match status" value="1"/>
</dbReference>
<keyword evidence="8" id="KW-0519">Myristate</keyword>
<dbReference type="GO" id="GO:0005634">
    <property type="term" value="C:nucleus"/>
    <property type="evidence" value="ECO:0007669"/>
    <property type="project" value="UniProtKB-SubCell"/>
</dbReference>
<keyword evidence="13" id="KW-0472">Membrane</keyword>
<dbReference type="InterPro" id="IPR002048">
    <property type="entry name" value="EF_hand_dom"/>
</dbReference>
<evidence type="ECO:0000256" key="7">
    <source>
        <dbReference type="ARBA" id="ARBA00022553"/>
    </source>
</evidence>